<proteinExistence type="predicted"/>
<dbReference type="AlphaFoldDB" id="A0A834IBL0"/>
<sequence length="93" mass="10708">MPSDTDMKVFFRPHCTAWTLLERKKNALLLTDVCIRPLLLKSHRSLRHNPRKNRVEATCGSVPVEFRKKVKVTEIAVFYSCFSDVSCDLLAMP</sequence>
<dbReference type="Proteomes" id="UP000625711">
    <property type="component" value="Unassembled WGS sequence"/>
</dbReference>
<protein>
    <submittedName>
        <fullName evidence="1">Uncharacterized protein</fullName>
    </submittedName>
</protein>
<evidence type="ECO:0000313" key="2">
    <source>
        <dbReference type="Proteomes" id="UP000625711"/>
    </source>
</evidence>
<dbReference type="EMBL" id="JAACXV010014054">
    <property type="protein sequence ID" value="KAF7270852.1"/>
    <property type="molecule type" value="Genomic_DNA"/>
</dbReference>
<gene>
    <name evidence="1" type="ORF">GWI33_016214</name>
</gene>
<keyword evidence="2" id="KW-1185">Reference proteome</keyword>
<reference evidence="1" key="1">
    <citation type="submission" date="2020-08" db="EMBL/GenBank/DDBJ databases">
        <title>Genome sequencing and assembly of the red palm weevil Rhynchophorus ferrugineus.</title>
        <authorList>
            <person name="Dias G.B."/>
            <person name="Bergman C.M."/>
            <person name="Manee M."/>
        </authorList>
    </citation>
    <scope>NUCLEOTIDE SEQUENCE</scope>
    <source>
        <strain evidence="1">AA-2017</strain>
        <tissue evidence="1">Whole larva</tissue>
    </source>
</reference>
<accession>A0A834IBL0</accession>
<name>A0A834IBL0_RHYFE</name>
<organism evidence="1 2">
    <name type="scientific">Rhynchophorus ferrugineus</name>
    <name type="common">Red palm weevil</name>
    <name type="synonym">Curculio ferrugineus</name>
    <dbReference type="NCBI Taxonomy" id="354439"/>
    <lineage>
        <taxon>Eukaryota</taxon>
        <taxon>Metazoa</taxon>
        <taxon>Ecdysozoa</taxon>
        <taxon>Arthropoda</taxon>
        <taxon>Hexapoda</taxon>
        <taxon>Insecta</taxon>
        <taxon>Pterygota</taxon>
        <taxon>Neoptera</taxon>
        <taxon>Endopterygota</taxon>
        <taxon>Coleoptera</taxon>
        <taxon>Polyphaga</taxon>
        <taxon>Cucujiformia</taxon>
        <taxon>Curculionidae</taxon>
        <taxon>Dryophthorinae</taxon>
        <taxon>Rhynchophorus</taxon>
    </lineage>
</organism>
<evidence type="ECO:0000313" key="1">
    <source>
        <dbReference type="EMBL" id="KAF7270852.1"/>
    </source>
</evidence>
<comment type="caution">
    <text evidence="1">The sequence shown here is derived from an EMBL/GenBank/DDBJ whole genome shotgun (WGS) entry which is preliminary data.</text>
</comment>